<dbReference type="PANTHER" id="PTHR47331">
    <property type="entry name" value="PHD-TYPE DOMAIN-CONTAINING PROTEIN"/>
    <property type="match status" value="1"/>
</dbReference>
<name>A0ABY6KGJ1_9ARAC</name>
<sequence>MSVVEVEECEKAQIEKKSAVEESEKSQVEKKSVIETESVEPLTKEEDVIADSGMELRQWETSETSNLRDGNDTKVLGLLWNRKTDTLNCEIPLSVIIRRIYLSLGQNLFDTIGFYSPVIAPKFLLQKTWNRAGGWDDPLGKDIRQESIDWYEKMNHLKDTKIHRYLCGLGGK</sequence>
<dbReference type="Proteomes" id="UP001235939">
    <property type="component" value="Chromosome 05"/>
</dbReference>
<dbReference type="EMBL" id="CP092867">
    <property type="protein sequence ID" value="UYV67949.1"/>
    <property type="molecule type" value="Genomic_DNA"/>
</dbReference>
<protein>
    <submittedName>
        <fullName evidence="1">Uncharacterized protein</fullName>
    </submittedName>
</protein>
<evidence type="ECO:0000313" key="1">
    <source>
        <dbReference type="EMBL" id="UYV67949.1"/>
    </source>
</evidence>
<reference evidence="1 2" key="1">
    <citation type="submission" date="2022-01" db="EMBL/GenBank/DDBJ databases">
        <title>A chromosomal length assembly of Cordylochernes scorpioides.</title>
        <authorList>
            <person name="Zeh D."/>
            <person name="Zeh J."/>
        </authorList>
    </citation>
    <scope>NUCLEOTIDE SEQUENCE [LARGE SCALE GENOMIC DNA]</scope>
    <source>
        <strain evidence="1">IN4F17</strain>
        <tissue evidence="1">Whole Body</tissue>
    </source>
</reference>
<organism evidence="1 2">
    <name type="scientific">Cordylochernes scorpioides</name>
    <dbReference type="NCBI Taxonomy" id="51811"/>
    <lineage>
        <taxon>Eukaryota</taxon>
        <taxon>Metazoa</taxon>
        <taxon>Ecdysozoa</taxon>
        <taxon>Arthropoda</taxon>
        <taxon>Chelicerata</taxon>
        <taxon>Arachnida</taxon>
        <taxon>Pseudoscorpiones</taxon>
        <taxon>Cheliferoidea</taxon>
        <taxon>Chernetidae</taxon>
        <taxon>Cordylochernes</taxon>
    </lineage>
</organism>
<gene>
    <name evidence="1" type="ORF">LAZ67_5002581</name>
</gene>
<accession>A0ABY6KGJ1</accession>
<dbReference type="InterPro" id="IPR008042">
    <property type="entry name" value="Retrotrans_Pao"/>
</dbReference>
<proteinExistence type="predicted"/>
<dbReference type="Pfam" id="PF05380">
    <property type="entry name" value="Peptidase_A17"/>
    <property type="match status" value="1"/>
</dbReference>
<evidence type="ECO:0000313" key="2">
    <source>
        <dbReference type="Proteomes" id="UP001235939"/>
    </source>
</evidence>
<keyword evidence="2" id="KW-1185">Reference proteome</keyword>